<proteinExistence type="predicted"/>
<name>A0AA37WM08_9GAMM</name>
<dbReference type="Gene3D" id="1.10.287.470">
    <property type="entry name" value="Helix hairpin bin"/>
    <property type="match status" value="1"/>
</dbReference>
<keyword evidence="4" id="KW-0812">Transmembrane</keyword>
<dbReference type="PANTHER" id="PTHR32347">
    <property type="entry name" value="EFFLUX SYSTEM COMPONENT YKNX-RELATED"/>
    <property type="match status" value="1"/>
</dbReference>
<dbReference type="AlphaFoldDB" id="A0AA37WM08"/>
<keyword evidence="2 3" id="KW-0175">Coiled coil</keyword>
<dbReference type="Gene3D" id="2.40.50.100">
    <property type="match status" value="1"/>
</dbReference>
<dbReference type="PANTHER" id="PTHR32347:SF14">
    <property type="entry name" value="EFFLUX SYSTEM COMPONENT YKNX-RELATED"/>
    <property type="match status" value="1"/>
</dbReference>
<sequence>MSIRDTSAQDTVITQKSSKRWWRVAGVALVAVSVMSIIGIVGFDAEASINRTNLRTAVVERGLFVRDVNVTGRVVAANAPRVYSAAKGTVHILKQPGETVLEGEKIAALHSPELENQLQQAQTVLQSEELELSRLKLQGEQQALSLKKSADMARVNHLAAQRELRRAQQSFAMKVISDLDFAKAKDDLTTAELELDNAEQERSLALRMADFEVKTKQVAIARQQLIVNELQRKFEQLDIVSPVEGIMGNWLIEQDSSVEENTALLVVVDLNAFEGEVDIPQSYANELASGMSVAIRLGTEHFSGVLKSVSPEVDGNIVRGRIAFEAPEGISLRQKQNLSVRILLDEKDNVLFVNRGRNTNSQNEIYRVIDGMAKRHHVEFGSQSINQIEVVSGLSLGDEIVISDMSDFNGREFVRINN</sequence>
<reference evidence="5 6" key="1">
    <citation type="journal article" date="2014" name="Int. J. Syst. Evol. Microbiol.">
        <title>Complete genome sequence of Corynebacterium casei LMG S-19264T (=DSM 44701T), isolated from a smear-ripened cheese.</title>
        <authorList>
            <consortium name="US DOE Joint Genome Institute (JGI-PGF)"/>
            <person name="Walter F."/>
            <person name="Albersmeier A."/>
            <person name="Kalinowski J."/>
            <person name="Ruckert C."/>
        </authorList>
    </citation>
    <scope>NUCLEOTIDE SEQUENCE [LARGE SCALE GENOMIC DNA]</scope>
    <source>
        <strain evidence="5 6">NBRC 110095</strain>
    </source>
</reference>
<evidence type="ECO:0000256" key="4">
    <source>
        <dbReference type="SAM" id="Phobius"/>
    </source>
</evidence>
<dbReference type="Gene3D" id="2.40.420.20">
    <property type="match status" value="1"/>
</dbReference>
<comment type="caution">
    <text evidence="5">The sequence shown here is derived from an EMBL/GenBank/DDBJ whole genome shotgun (WGS) entry which is preliminary data.</text>
</comment>
<feature type="coiled-coil region" evidence="3">
    <location>
        <begin position="181"/>
        <end position="208"/>
    </location>
</feature>
<dbReference type="Gene3D" id="2.40.30.170">
    <property type="match status" value="1"/>
</dbReference>
<dbReference type="InterPro" id="IPR050465">
    <property type="entry name" value="UPF0194_transport"/>
</dbReference>
<keyword evidence="4" id="KW-0472">Membrane</keyword>
<protein>
    <submittedName>
        <fullName evidence="5">RND transporter MFP subunit</fullName>
    </submittedName>
</protein>
<evidence type="ECO:0000256" key="1">
    <source>
        <dbReference type="ARBA" id="ARBA00004196"/>
    </source>
</evidence>
<dbReference type="GO" id="GO:0030313">
    <property type="term" value="C:cell envelope"/>
    <property type="evidence" value="ECO:0007669"/>
    <property type="project" value="UniProtKB-SubCell"/>
</dbReference>
<comment type="subcellular location">
    <subcellularLocation>
        <location evidence="1">Cell envelope</location>
    </subcellularLocation>
</comment>
<accession>A0AA37WM08</accession>
<organism evidence="5 6">
    <name type="scientific">Marinibactrum halimedae</name>
    <dbReference type="NCBI Taxonomy" id="1444977"/>
    <lineage>
        <taxon>Bacteria</taxon>
        <taxon>Pseudomonadati</taxon>
        <taxon>Pseudomonadota</taxon>
        <taxon>Gammaproteobacteria</taxon>
        <taxon>Cellvibrionales</taxon>
        <taxon>Cellvibrionaceae</taxon>
        <taxon>Marinibactrum</taxon>
    </lineage>
</organism>
<dbReference type="RefSeq" id="WP_232594218.1">
    <property type="nucleotide sequence ID" value="NZ_BSPD01000033.1"/>
</dbReference>
<feature type="coiled-coil region" evidence="3">
    <location>
        <begin position="111"/>
        <end position="138"/>
    </location>
</feature>
<dbReference type="EMBL" id="BSPD01000033">
    <property type="protein sequence ID" value="GLS25655.1"/>
    <property type="molecule type" value="Genomic_DNA"/>
</dbReference>
<evidence type="ECO:0000256" key="3">
    <source>
        <dbReference type="SAM" id="Coils"/>
    </source>
</evidence>
<gene>
    <name evidence="5" type="ORF">GCM10007877_13690</name>
</gene>
<dbReference type="Proteomes" id="UP001156870">
    <property type="component" value="Unassembled WGS sequence"/>
</dbReference>
<feature type="transmembrane region" description="Helical" evidence="4">
    <location>
        <begin position="21"/>
        <end position="43"/>
    </location>
</feature>
<keyword evidence="4" id="KW-1133">Transmembrane helix</keyword>
<keyword evidence="6" id="KW-1185">Reference proteome</keyword>
<evidence type="ECO:0000313" key="6">
    <source>
        <dbReference type="Proteomes" id="UP001156870"/>
    </source>
</evidence>
<evidence type="ECO:0000256" key="2">
    <source>
        <dbReference type="ARBA" id="ARBA00023054"/>
    </source>
</evidence>
<evidence type="ECO:0000313" key="5">
    <source>
        <dbReference type="EMBL" id="GLS25655.1"/>
    </source>
</evidence>